<dbReference type="PANTHER" id="PTHR46115">
    <property type="entry name" value="THIOREDOXIN-LIKE PROTEIN 1"/>
    <property type="match status" value="1"/>
</dbReference>
<keyword evidence="5" id="KW-1185">Reference proteome</keyword>
<keyword evidence="2" id="KW-0812">Transmembrane</keyword>
<dbReference type="Pfam" id="PF00085">
    <property type="entry name" value="Thioredoxin"/>
    <property type="match status" value="1"/>
</dbReference>
<accession>A0A8J2SVH7</accession>
<protein>
    <recommendedName>
        <fullName evidence="3">Thioredoxin domain-containing protein</fullName>
    </recommendedName>
</protein>
<feature type="domain" description="Thioredoxin" evidence="3">
    <location>
        <begin position="26"/>
        <end position="145"/>
    </location>
</feature>
<evidence type="ECO:0000313" key="5">
    <source>
        <dbReference type="Proteomes" id="UP000789595"/>
    </source>
</evidence>
<dbReference type="Proteomes" id="UP000789595">
    <property type="component" value="Unassembled WGS sequence"/>
</dbReference>
<dbReference type="InterPro" id="IPR017937">
    <property type="entry name" value="Thioredoxin_CS"/>
</dbReference>
<dbReference type="OrthoDB" id="2121326at2759"/>
<evidence type="ECO:0000259" key="3">
    <source>
        <dbReference type="PROSITE" id="PS51352"/>
    </source>
</evidence>
<dbReference type="InterPro" id="IPR036249">
    <property type="entry name" value="Thioredoxin-like_sf"/>
</dbReference>
<evidence type="ECO:0000256" key="2">
    <source>
        <dbReference type="SAM" id="Phobius"/>
    </source>
</evidence>
<feature type="transmembrane region" description="Helical" evidence="2">
    <location>
        <begin position="6"/>
        <end position="24"/>
    </location>
</feature>
<dbReference type="PROSITE" id="PS51352">
    <property type="entry name" value="THIOREDOXIN_2"/>
    <property type="match status" value="1"/>
</dbReference>
<organism evidence="4 5">
    <name type="scientific">Pelagomonas calceolata</name>
    <dbReference type="NCBI Taxonomy" id="35677"/>
    <lineage>
        <taxon>Eukaryota</taxon>
        <taxon>Sar</taxon>
        <taxon>Stramenopiles</taxon>
        <taxon>Ochrophyta</taxon>
        <taxon>Pelagophyceae</taxon>
        <taxon>Pelagomonadales</taxon>
        <taxon>Pelagomonadaceae</taxon>
        <taxon>Pelagomonas</taxon>
    </lineage>
</organism>
<dbReference type="InterPro" id="IPR013766">
    <property type="entry name" value="Thioredoxin_domain"/>
</dbReference>
<dbReference type="PRINTS" id="PR00421">
    <property type="entry name" value="THIOREDOXIN"/>
</dbReference>
<dbReference type="PROSITE" id="PS00194">
    <property type="entry name" value="THIOREDOXIN_1"/>
    <property type="match status" value="1"/>
</dbReference>
<proteinExistence type="predicted"/>
<keyword evidence="2" id="KW-1133">Transmembrane helix</keyword>
<dbReference type="EMBL" id="CAKKNE010000004">
    <property type="protein sequence ID" value="CAH0375152.1"/>
    <property type="molecule type" value="Genomic_DNA"/>
</dbReference>
<dbReference type="AlphaFoldDB" id="A0A8J2SVH7"/>
<sequence length="152" mass="16663">MFVMDAINWLVARPVLCLLIFMFIRSMIQSRQPFPEAGGRTKGAHSTAEFDGLVKDGLTLVDFYATWCPPCRACTPAFGAMSMKLAGAEFVKCDVDECREVAQREGVSAMPTFKIYKGGKCAWTCTGFRSSDIEAKLLELGATRATATNKTD</sequence>
<comment type="caution">
    <text evidence="4">The sequence shown here is derived from an EMBL/GenBank/DDBJ whole genome shotgun (WGS) entry which is preliminary data.</text>
</comment>
<reference evidence="4" key="1">
    <citation type="submission" date="2021-11" db="EMBL/GenBank/DDBJ databases">
        <authorList>
            <consortium name="Genoscope - CEA"/>
            <person name="William W."/>
        </authorList>
    </citation>
    <scope>NUCLEOTIDE SEQUENCE</scope>
</reference>
<dbReference type="SUPFAM" id="SSF52833">
    <property type="entry name" value="Thioredoxin-like"/>
    <property type="match status" value="1"/>
</dbReference>
<gene>
    <name evidence="4" type="ORF">PECAL_4P24750</name>
</gene>
<name>A0A8J2SVH7_9STRA</name>
<dbReference type="Gene3D" id="3.40.30.10">
    <property type="entry name" value="Glutaredoxin"/>
    <property type="match status" value="1"/>
</dbReference>
<evidence type="ECO:0000313" key="4">
    <source>
        <dbReference type="EMBL" id="CAH0375152.1"/>
    </source>
</evidence>
<keyword evidence="2" id="KW-0472">Membrane</keyword>
<dbReference type="CDD" id="cd02947">
    <property type="entry name" value="TRX_family"/>
    <property type="match status" value="1"/>
</dbReference>
<keyword evidence="1" id="KW-1015">Disulfide bond</keyword>
<evidence type="ECO:0000256" key="1">
    <source>
        <dbReference type="ARBA" id="ARBA00023157"/>
    </source>
</evidence>